<feature type="compositionally biased region" description="Basic residues" evidence="1">
    <location>
        <begin position="71"/>
        <end position="88"/>
    </location>
</feature>
<gene>
    <name evidence="4" type="ORF">GGR93_000132</name>
</gene>
<feature type="region of interest" description="Disordered" evidence="1">
    <location>
        <begin position="52"/>
        <end position="103"/>
    </location>
</feature>
<keyword evidence="2" id="KW-0472">Membrane</keyword>
<dbReference type="RefSeq" id="WP_025055535.1">
    <property type="nucleotide sequence ID" value="NZ_JACIFU010000001.1"/>
</dbReference>
<keyword evidence="5" id="KW-1185">Reference proteome</keyword>
<dbReference type="OrthoDB" id="7876829at2"/>
<evidence type="ECO:0000256" key="2">
    <source>
        <dbReference type="SAM" id="Phobius"/>
    </source>
</evidence>
<evidence type="ECO:0000313" key="5">
    <source>
        <dbReference type="Proteomes" id="UP000565745"/>
    </source>
</evidence>
<feature type="chain" id="PRO_5031233236" evidence="3">
    <location>
        <begin position="27"/>
        <end position="176"/>
    </location>
</feature>
<keyword evidence="3" id="KW-0732">Signal</keyword>
<evidence type="ECO:0000313" key="4">
    <source>
        <dbReference type="EMBL" id="MBB4172371.1"/>
    </source>
</evidence>
<sequence length="176" mass="20040">MYRRFISTIAAASIALTALGSTSAFAGERERANALAAILGVAVVGALIHQNRKKDKRHVEVQRPAPSYAPPKHKQPVYKTPKHVKPTHKVPVYQQPKPRPLPQRVNRKLLPQQCFRTYQTRKGRVAMFAEGCLRRNFTAARHLPNQCQYVFRTPEGNRRGYEARCLRDQGYRLARG</sequence>
<proteinExistence type="predicted"/>
<dbReference type="AlphaFoldDB" id="A0A7W6M6H3"/>
<name>A0A7W6M6H3_9RHOB</name>
<keyword evidence="2" id="KW-1133">Transmembrane helix</keyword>
<evidence type="ECO:0000256" key="3">
    <source>
        <dbReference type="SAM" id="SignalP"/>
    </source>
</evidence>
<organism evidence="4 5">
    <name type="scientific">Sulfitobacter noctilucicola</name>
    <dbReference type="NCBI Taxonomy" id="1342301"/>
    <lineage>
        <taxon>Bacteria</taxon>
        <taxon>Pseudomonadati</taxon>
        <taxon>Pseudomonadota</taxon>
        <taxon>Alphaproteobacteria</taxon>
        <taxon>Rhodobacterales</taxon>
        <taxon>Roseobacteraceae</taxon>
        <taxon>Sulfitobacter</taxon>
    </lineage>
</organism>
<feature type="transmembrane region" description="Helical" evidence="2">
    <location>
        <begin position="34"/>
        <end position="50"/>
    </location>
</feature>
<reference evidence="4 5" key="1">
    <citation type="submission" date="2020-08" db="EMBL/GenBank/DDBJ databases">
        <title>Genomic Encyclopedia of Type Strains, Phase IV (KMG-IV): sequencing the most valuable type-strain genomes for metagenomic binning, comparative biology and taxonomic classification.</title>
        <authorList>
            <person name="Goeker M."/>
        </authorList>
    </citation>
    <scope>NUCLEOTIDE SEQUENCE [LARGE SCALE GENOMIC DNA]</scope>
    <source>
        <strain evidence="4 5">DSM 101015</strain>
    </source>
</reference>
<dbReference type="Proteomes" id="UP000565745">
    <property type="component" value="Unassembled WGS sequence"/>
</dbReference>
<protein>
    <submittedName>
        <fullName evidence="4">Uncharacterized protein</fullName>
    </submittedName>
</protein>
<comment type="caution">
    <text evidence="4">The sequence shown here is derived from an EMBL/GenBank/DDBJ whole genome shotgun (WGS) entry which is preliminary data.</text>
</comment>
<dbReference type="EMBL" id="JACIFU010000001">
    <property type="protein sequence ID" value="MBB4172371.1"/>
    <property type="molecule type" value="Genomic_DNA"/>
</dbReference>
<accession>A0A7W6M6H3</accession>
<evidence type="ECO:0000256" key="1">
    <source>
        <dbReference type="SAM" id="MobiDB-lite"/>
    </source>
</evidence>
<feature type="signal peptide" evidence="3">
    <location>
        <begin position="1"/>
        <end position="26"/>
    </location>
</feature>
<keyword evidence="2" id="KW-0812">Transmembrane</keyword>